<evidence type="ECO:0000313" key="4">
    <source>
        <dbReference type="Proteomes" id="UP000887566"/>
    </source>
</evidence>
<evidence type="ECO:0000256" key="1">
    <source>
        <dbReference type="ARBA" id="ARBA00023157"/>
    </source>
</evidence>
<evidence type="ECO:0000313" key="6">
    <source>
        <dbReference type="WBParaSite" id="PSAMB.scaffold255size60990.g3933.t1"/>
    </source>
</evidence>
<dbReference type="InterPro" id="IPR011001">
    <property type="entry name" value="Saposin-like"/>
</dbReference>
<dbReference type="AlphaFoldDB" id="A0A914UL00"/>
<dbReference type="PROSITE" id="PS50015">
    <property type="entry name" value="SAP_B"/>
    <property type="match status" value="1"/>
</dbReference>
<organism evidence="4 5">
    <name type="scientific">Plectus sambesii</name>
    <dbReference type="NCBI Taxonomy" id="2011161"/>
    <lineage>
        <taxon>Eukaryota</taxon>
        <taxon>Metazoa</taxon>
        <taxon>Ecdysozoa</taxon>
        <taxon>Nematoda</taxon>
        <taxon>Chromadorea</taxon>
        <taxon>Plectida</taxon>
        <taxon>Plectina</taxon>
        <taxon>Plectoidea</taxon>
        <taxon>Plectidae</taxon>
        <taxon>Plectus</taxon>
    </lineage>
</organism>
<accession>A0A914UL00</accession>
<evidence type="ECO:0000256" key="2">
    <source>
        <dbReference type="SAM" id="SignalP"/>
    </source>
</evidence>
<keyword evidence="2" id="KW-0732">Signal</keyword>
<feature type="domain" description="Saposin B-type" evidence="3">
    <location>
        <begin position="22"/>
        <end position="108"/>
    </location>
</feature>
<dbReference type="SMART" id="SM00741">
    <property type="entry name" value="SapB"/>
    <property type="match status" value="1"/>
</dbReference>
<dbReference type="Proteomes" id="UP000887566">
    <property type="component" value="Unplaced"/>
</dbReference>
<dbReference type="InterPro" id="IPR008139">
    <property type="entry name" value="SaposinB_dom"/>
</dbReference>
<dbReference type="SUPFAM" id="SSF47862">
    <property type="entry name" value="Saposin"/>
    <property type="match status" value="1"/>
</dbReference>
<dbReference type="Gene3D" id="1.10.225.10">
    <property type="entry name" value="Saposin-like"/>
    <property type="match status" value="1"/>
</dbReference>
<dbReference type="WBParaSite" id="PSAMB.scaffold10783size3840.g33595.t1">
    <property type="protein sequence ID" value="PSAMB.scaffold10783size3840.g33595.t1"/>
    <property type="gene ID" value="PSAMB.scaffold10783size3840.g33595"/>
</dbReference>
<evidence type="ECO:0000313" key="5">
    <source>
        <dbReference type="WBParaSite" id="PSAMB.scaffold10783size3840.g33595.t1"/>
    </source>
</evidence>
<keyword evidence="4" id="KW-1185">Reference proteome</keyword>
<proteinExistence type="predicted"/>
<evidence type="ECO:0000259" key="3">
    <source>
        <dbReference type="PROSITE" id="PS50015"/>
    </source>
</evidence>
<reference evidence="5 6" key="1">
    <citation type="submission" date="2022-11" db="UniProtKB">
        <authorList>
            <consortium name="WormBaseParasite"/>
        </authorList>
    </citation>
    <scope>IDENTIFICATION</scope>
</reference>
<sequence>MKFLIVLCAVVAAAFAYSQKNNGIECTICKMFVATSENWLGHEGEAREAAAIAECIKVVVEIEKNQLVAQFLCNTYVKPKLDEIIQHMEDNPSDQQDAAKVCTAVKMC</sequence>
<feature type="chain" id="PRO_5041189847" evidence="2">
    <location>
        <begin position="19"/>
        <end position="108"/>
    </location>
</feature>
<feature type="signal peptide" evidence="2">
    <location>
        <begin position="1"/>
        <end position="18"/>
    </location>
</feature>
<name>A0A914UL00_9BILA</name>
<dbReference type="WBParaSite" id="PSAMB.scaffold255size60990.g3933.t1">
    <property type="protein sequence ID" value="PSAMB.scaffold255size60990.g3933.t1"/>
    <property type="gene ID" value="PSAMB.scaffold255size60990.g3933"/>
</dbReference>
<protein>
    <submittedName>
        <fullName evidence="5 6">Saposin B-type domain-containing protein</fullName>
    </submittedName>
</protein>
<keyword evidence="1" id="KW-1015">Disulfide bond</keyword>